<dbReference type="CDD" id="cd04595">
    <property type="entry name" value="CBS_pair_DHH_polyA_Pol_assoc"/>
    <property type="match status" value="1"/>
</dbReference>
<keyword evidence="8" id="KW-0547">Nucleotide-binding</keyword>
<dbReference type="PROSITE" id="PS51371">
    <property type="entry name" value="CBS"/>
    <property type="match status" value="2"/>
</dbReference>
<dbReference type="InterPro" id="IPR038763">
    <property type="entry name" value="DHH_sf"/>
</dbReference>
<dbReference type="GO" id="GO:0008033">
    <property type="term" value="P:tRNA processing"/>
    <property type="evidence" value="ECO:0007669"/>
    <property type="project" value="UniProtKB-KW"/>
</dbReference>
<dbReference type="CDD" id="cd05398">
    <property type="entry name" value="NT_ClassII-CCAase"/>
    <property type="match status" value="1"/>
</dbReference>
<keyword evidence="10 12" id="KW-0694">RNA-binding</keyword>
<evidence type="ECO:0000256" key="1">
    <source>
        <dbReference type="ARBA" id="ARBA00001946"/>
    </source>
</evidence>
<dbReference type="STRING" id="179408.Osc7112_3779"/>
<dbReference type="EMBL" id="CP003614">
    <property type="protein sequence ID" value="AFZ08122.1"/>
    <property type="molecule type" value="Genomic_DNA"/>
</dbReference>
<dbReference type="Pfam" id="PF01743">
    <property type="entry name" value="PolyA_pol"/>
    <property type="match status" value="1"/>
</dbReference>
<dbReference type="InterPro" id="IPR043519">
    <property type="entry name" value="NT_sf"/>
</dbReference>
<dbReference type="HOGENOM" id="CLU_015961_5_0_3"/>
<evidence type="ECO:0000256" key="12">
    <source>
        <dbReference type="RuleBase" id="RU003953"/>
    </source>
</evidence>
<evidence type="ECO:0000256" key="3">
    <source>
        <dbReference type="ARBA" id="ARBA00022555"/>
    </source>
</evidence>
<dbReference type="Gene3D" id="1.10.3090.10">
    <property type="entry name" value="cca-adding enzyme, domain 2"/>
    <property type="match status" value="1"/>
</dbReference>
<dbReference type="SUPFAM" id="SSF54631">
    <property type="entry name" value="CBS-domain pair"/>
    <property type="match status" value="1"/>
</dbReference>
<protein>
    <submittedName>
        <fullName evidence="14">Polynucleotide adenylyltransferase region</fullName>
    </submittedName>
</protein>
<evidence type="ECO:0000259" key="13">
    <source>
        <dbReference type="PROSITE" id="PS51371"/>
    </source>
</evidence>
<keyword evidence="6 14" id="KW-0548">Nucleotidyltransferase</keyword>
<comment type="similarity">
    <text evidence="2 12">Belongs to the tRNA nucleotidyltransferase/poly(A) polymerase family.</text>
</comment>
<dbReference type="Gene3D" id="3.10.310.30">
    <property type="match status" value="1"/>
</dbReference>
<keyword evidence="4 12" id="KW-0808">Transferase</keyword>
<dbReference type="SUPFAM" id="SSF81891">
    <property type="entry name" value="Poly A polymerase C-terminal region-like"/>
    <property type="match status" value="1"/>
</dbReference>
<keyword evidence="5" id="KW-0819">tRNA processing</keyword>
<accession>K9VKV6</accession>
<evidence type="ECO:0000256" key="4">
    <source>
        <dbReference type="ARBA" id="ARBA00022679"/>
    </source>
</evidence>
<evidence type="ECO:0000313" key="15">
    <source>
        <dbReference type="Proteomes" id="UP000010478"/>
    </source>
</evidence>
<dbReference type="SUPFAM" id="SSF64182">
    <property type="entry name" value="DHH phosphoesterases"/>
    <property type="match status" value="1"/>
</dbReference>
<organism evidence="14 15">
    <name type="scientific">Phormidium nigroviride PCC 7112</name>
    <dbReference type="NCBI Taxonomy" id="179408"/>
    <lineage>
        <taxon>Bacteria</taxon>
        <taxon>Bacillati</taxon>
        <taxon>Cyanobacteriota</taxon>
        <taxon>Cyanophyceae</taxon>
        <taxon>Oscillatoriophycideae</taxon>
        <taxon>Oscillatoriales</taxon>
        <taxon>Oscillatoriaceae</taxon>
        <taxon>Phormidium</taxon>
    </lineage>
</organism>
<evidence type="ECO:0000256" key="8">
    <source>
        <dbReference type="ARBA" id="ARBA00022741"/>
    </source>
</evidence>
<keyword evidence="15" id="KW-1185">Reference proteome</keyword>
<feature type="domain" description="CBS" evidence="13">
    <location>
        <begin position="401"/>
        <end position="456"/>
    </location>
</feature>
<dbReference type="Gene3D" id="3.90.1640.10">
    <property type="entry name" value="inorganic pyrophosphatase (n-terminal core)"/>
    <property type="match status" value="1"/>
</dbReference>
<proteinExistence type="inferred from homology"/>
<dbReference type="InterPro" id="IPR002646">
    <property type="entry name" value="PolA_pol_head_dom"/>
</dbReference>
<dbReference type="InterPro" id="IPR046342">
    <property type="entry name" value="CBS_dom_sf"/>
</dbReference>
<dbReference type="GO" id="GO:0000166">
    <property type="term" value="F:nucleotide binding"/>
    <property type="evidence" value="ECO:0007669"/>
    <property type="project" value="UniProtKB-KW"/>
</dbReference>
<dbReference type="Proteomes" id="UP000010478">
    <property type="component" value="Chromosome"/>
</dbReference>
<evidence type="ECO:0000256" key="9">
    <source>
        <dbReference type="ARBA" id="ARBA00022842"/>
    </source>
</evidence>
<dbReference type="InterPro" id="IPR052390">
    <property type="entry name" value="tRNA_nt/polyA_polymerase"/>
</dbReference>
<evidence type="ECO:0000256" key="10">
    <source>
        <dbReference type="ARBA" id="ARBA00022884"/>
    </source>
</evidence>
<dbReference type="eggNOG" id="COG0617">
    <property type="taxonomic scope" value="Bacteria"/>
</dbReference>
<keyword evidence="7" id="KW-0479">Metal-binding</keyword>
<dbReference type="Pfam" id="PF00571">
    <property type="entry name" value="CBS"/>
    <property type="match status" value="2"/>
</dbReference>
<feature type="domain" description="CBS" evidence="13">
    <location>
        <begin position="338"/>
        <end position="397"/>
    </location>
</feature>
<dbReference type="SMART" id="SM00116">
    <property type="entry name" value="CBS"/>
    <property type="match status" value="2"/>
</dbReference>
<evidence type="ECO:0000256" key="6">
    <source>
        <dbReference type="ARBA" id="ARBA00022695"/>
    </source>
</evidence>
<keyword evidence="9" id="KW-0460">Magnesium</keyword>
<dbReference type="SUPFAM" id="SSF81301">
    <property type="entry name" value="Nucleotidyltransferase"/>
    <property type="match status" value="1"/>
</dbReference>
<reference evidence="14 15" key="1">
    <citation type="submission" date="2012-05" db="EMBL/GenBank/DDBJ databases">
        <title>Finished chromosome of genome of Oscillatoria sp. PCC 7112.</title>
        <authorList>
            <consortium name="US DOE Joint Genome Institute"/>
            <person name="Gugger M."/>
            <person name="Coursin T."/>
            <person name="Rippka R."/>
            <person name="Tandeau De Marsac N."/>
            <person name="Huntemann M."/>
            <person name="Wei C.-L."/>
            <person name="Han J."/>
            <person name="Detter J.C."/>
            <person name="Han C."/>
            <person name="Tapia R."/>
            <person name="Davenport K."/>
            <person name="Daligault H."/>
            <person name="Erkkila T."/>
            <person name="Gu W."/>
            <person name="Munk A.C.C."/>
            <person name="Teshima H."/>
            <person name="Xu Y."/>
            <person name="Chain P."/>
            <person name="Chen A."/>
            <person name="Krypides N."/>
            <person name="Mavromatis K."/>
            <person name="Markowitz V."/>
            <person name="Szeto E."/>
            <person name="Ivanova N."/>
            <person name="Mikhailova N."/>
            <person name="Ovchinnikova G."/>
            <person name="Pagani I."/>
            <person name="Pati A."/>
            <person name="Goodwin L."/>
            <person name="Peters L."/>
            <person name="Pitluck S."/>
            <person name="Woyke T."/>
            <person name="Kerfeld C."/>
        </authorList>
    </citation>
    <scope>NUCLEOTIDE SEQUENCE [LARGE SCALE GENOMIC DNA]</scope>
    <source>
        <strain evidence="14 15">PCC 7112</strain>
    </source>
</reference>
<dbReference type="InterPro" id="IPR000644">
    <property type="entry name" value="CBS_dom"/>
</dbReference>
<dbReference type="PANTHER" id="PTHR47788:SF1">
    <property type="entry name" value="A-ADDING TRNA NUCLEOTIDYLTRANSFERASE"/>
    <property type="match status" value="1"/>
</dbReference>
<evidence type="ECO:0000256" key="11">
    <source>
        <dbReference type="PROSITE-ProRule" id="PRU00703"/>
    </source>
</evidence>
<evidence type="ECO:0000256" key="7">
    <source>
        <dbReference type="ARBA" id="ARBA00022723"/>
    </source>
</evidence>
<dbReference type="eggNOG" id="COG0517">
    <property type="taxonomic scope" value="Bacteria"/>
</dbReference>
<dbReference type="KEGG" id="oni:Osc7112_3779"/>
<dbReference type="GO" id="GO:0016779">
    <property type="term" value="F:nucleotidyltransferase activity"/>
    <property type="evidence" value="ECO:0007669"/>
    <property type="project" value="UniProtKB-KW"/>
</dbReference>
<dbReference type="GO" id="GO:0046872">
    <property type="term" value="F:metal ion binding"/>
    <property type="evidence" value="ECO:0007669"/>
    <property type="project" value="UniProtKB-KW"/>
</dbReference>
<dbReference type="Pfam" id="PF01368">
    <property type="entry name" value="DHH"/>
    <property type="match status" value="1"/>
</dbReference>
<keyword evidence="11" id="KW-0129">CBS domain</keyword>
<dbReference type="Gene3D" id="3.10.580.10">
    <property type="entry name" value="CBS-domain"/>
    <property type="match status" value="1"/>
</dbReference>
<dbReference type="PATRIC" id="fig|179408.3.peg.4657"/>
<evidence type="ECO:0000313" key="14">
    <source>
        <dbReference type="EMBL" id="AFZ08122.1"/>
    </source>
</evidence>
<evidence type="ECO:0000256" key="2">
    <source>
        <dbReference type="ARBA" id="ARBA00007265"/>
    </source>
</evidence>
<dbReference type="PANTHER" id="PTHR47788">
    <property type="entry name" value="POLYA POLYMERASE"/>
    <property type="match status" value="1"/>
</dbReference>
<comment type="cofactor">
    <cofactor evidence="1">
        <name>Mg(2+)</name>
        <dbReference type="ChEBI" id="CHEBI:18420"/>
    </cofactor>
</comment>
<dbReference type="RefSeq" id="WP_015177376.1">
    <property type="nucleotide sequence ID" value="NC_019729.1"/>
</dbReference>
<dbReference type="OrthoDB" id="9805698at2"/>
<gene>
    <name evidence="14" type="ORF">Osc7112_3779</name>
</gene>
<dbReference type="eggNOG" id="COG0618">
    <property type="taxonomic scope" value="Bacteria"/>
</dbReference>
<sequence>MDLVLCHTTADFDALGAAVGLCVLRPGSRIVLTGGCHPTVRDFLALHRDEYPLIERRSVNPQQIRSITIVDASARDRLGKAAEWLDLRHLSEIAVFDHHLEAHSDIPATVTQIEAVGATTTLIVEKLKNQAENSDTPSRLLPSEATVMALGIHVDTGSLTFEGATARDAIALGWLMEQGASLRVIAEYVEPGLSPQLQDLLPEALNNLRSETLHGYSVAWVLLSTESYVPGLSSLASRLLDLTETDALLLGNVYKFGENENNRNIAPESPVSNRLSIIGRSRIEGTNLSELFKPFGGGGHARAASLATRDVDPLLTLNQLADELKAQIPHPPTARELMSSPVRSIRPETSVGEAHRILLRYGHSGLCVVDAGDRLAGIISRRDIDIALHHGFSHAPVKGYMTWQLKTIAPDTLLPEIESLMVTYDIGRLPVLENGQLVGIVTRTDVLRELHQQKARDRGSNAELSYCVMPESVEQLLRSRISPELWQLLSIAANIAQNRGWQLYLVGGAVRDLLLAADDTVGLTDIDLVVDGKSGSDDSGAGVELASSLQKLYPESRLDVHGQFQTAALLWHKDSAFGSLWVDIATARTEFYPYPAANPEVEASSIRQDLYRRDFTINALAVRLGVPRSGELLDFFCGLLDLESKQIRVLHANSFIEDPTRIYRAVRFAVRLGFEIEPQTEGYIRHALASGIYYRIQGENGRAPALETRLKSELKYILQAPYWKVALQMLGDLQALRCIHPSLELDRELWRQLRLLDRCLQGRRKEGTTRILTRIHGLMIEGESRVRGKKEEGIGKKEEKEKATISNAQCPIPNAPFPIINIPDWQMRLEVLIAYLAPEYRGKVAANLQLPADSIKRLEALEAGKNQLVENLPKCELPSQLVLLLKNYEFPVLIAIALQSPRSTRRQIWEYLTRWANVDPPLNGNDLKALGYKPGPGFKRMLDDLLAAKLDGDLGDRAAAISFLAQRYPQA</sequence>
<dbReference type="GO" id="GO:0000049">
    <property type="term" value="F:tRNA binding"/>
    <property type="evidence" value="ECO:0007669"/>
    <property type="project" value="UniProtKB-KW"/>
</dbReference>
<dbReference type="AlphaFoldDB" id="K9VKV6"/>
<dbReference type="Gene3D" id="3.30.460.10">
    <property type="entry name" value="Beta Polymerase, domain 2"/>
    <property type="match status" value="1"/>
</dbReference>
<dbReference type="InterPro" id="IPR001667">
    <property type="entry name" value="DDH_dom"/>
</dbReference>
<keyword evidence="3" id="KW-0820">tRNA-binding</keyword>
<name>K9VKV6_9CYAN</name>
<evidence type="ECO:0000256" key="5">
    <source>
        <dbReference type="ARBA" id="ARBA00022694"/>
    </source>
</evidence>